<gene>
    <name evidence="2" type="ORF">Prudu_012185</name>
</gene>
<feature type="compositionally biased region" description="Basic and acidic residues" evidence="1">
    <location>
        <begin position="12"/>
        <end position="21"/>
    </location>
</feature>
<dbReference type="AlphaFoldDB" id="A0A4Y1RCV1"/>
<sequence>MARGPSCSRSRSGSEERVRGKDSDTSVTYRLVREYCGIEVDVDKLENAFTGTSPVFKAKSNRVNLSLCNYSTMEESGTPQILYLYISVLLLCGRYYGVDAIVNSEERREGFSSRTFLQGDPFLGIFRTLDLSSPLLVSSMQRRICKAYKNTAAQ</sequence>
<dbReference type="EMBL" id="AP019300">
    <property type="protein sequence ID" value="BBH01807.1"/>
    <property type="molecule type" value="Genomic_DNA"/>
</dbReference>
<feature type="region of interest" description="Disordered" evidence="1">
    <location>
        <begin position="1"/>
        <end position="21"/>
    </location>
</feature>
<feature type="compositionally biased region" description="Low complexity" evidence="1">
    <location>
        <begin position="1"/>
        <end position="11"/>
    </location>
</feature>
<evidence type="ECO:0000256" key="1">
    <source>
        <dbReference type="SAM" id="MobiDB-lite"/>
    </source>
</evidence>
<proteinExistence type="predicted"/>
<name>A0A4Y1RCV1_PRUDU</name>
<evidence type="ECO:0000313" key="2">
    <source>
        <dbReference type="EMBL" id="BBH01807.1"/>
    </source>
</evidence>
<accession>A0A4Y1RCV1</accession>
<protein>
    <submittedName>
        <fullName evidence="2">TLC ATP/ADP transporter</fullName>
    </submittedName>
</protein>
<organism evidence="2">
    <name type="scientific">Prunus dulcis</name>
    <name type="common">Almond</name>
    <name type="synonym">Amygdalus dulcis</name>
    <dbReference type="NCBI Taxonomy" id="3755"/>
    <lineage>
        <taxon>Eukaryota</taxon>
        <taxon>Viridiplantae</taxon>
        <taxon>Streptophyta</taxon>
        <taxon>Embryophyta</taxon>
        <taxon>Tracheophyta</taxon>
        <taxon>Spermatophyta</taxon>
        <taxon>Magnoliopsida</taxon>
        <taxon>eudicotyledons</taxon>
        <taxon>Gunneridae</taxon>
        <taxon>Pentapetalae</taxon>
        <taxon>rosids</taxon>
        <taxon>fabids</taxon>
        <taxon>Rosales</taxon>
        <taxon>Rosaceae</taxon>
        <taxon>Amygdaloideae</taxon>
        <taxon>Amygdaleae</taxon>
        <taxon>Prunus</taxon>
    </lineage>
</organism>
<reference evidence="2" key="1">
    <citation type="journal article" date="2019" name="Science">
        <title>Mutation of a bHLH transcription factor allowed almond domestication.</title>
        <authorList>
            <person name="Sanchez-Perez R."/>
            <person name="Pavan S."/>
            <person name="Mazzeo R."/>
            <person name="Moldovan C."/>
            <person name="Aiese Cigliano R."/>
            <person name="Del Cueto J."/>
            <person name="Ricciardi F."/>
            <person name="Lotti C."/>
            <person name="Ricciardi L."/>
            <person name="Dicenta F."/>
            <person name="Lopez-Marques R.L."/>
            <person name="Lindberg Moller B."/>
        </authorList>
    </citation>
    <scope>NUCLEOTIDE SEQUENCE</scope>
</reference>